<keyword evidence="4" id="KW-0677">Repeat</keyword>
<dbReference type="InterPro" id="IPR011527">
    <property type="entry name" value="ABC1_TM_dom"/>
</dbReference>
<dbReference type="Gene3D" id="3.40.50.300">
    <property type="entry name" value="P-loop containing nucleotide triphosphate hydrolases"/>
    <property type="match status" value="2"/>
</dbReference>
<dbReference type="InterPro" id="IPR036640">
    <property type="entry name" value="ABC1_TM_sf"/>
</dbReference>
<organism evidence="13 14">
    <name type="scientific">Petrolisthes manimaculis</name>
    <dbReference type="NCBI Taxonomy" id="1843537"/>
    <lineage>
        <taxon>Eukaryota</taxon>
        <taxon>Metazoa</taxon>
        <taxon>Ecdysozoa</taxon>
        <taxon>Arthropoda</taxon>
        <taxon>Crustacea</taxon>
        <taxon>Multicrustacea</taxon>
        <taxon>Malacostraca</taxon>
        <taxon>Eumalacostraca</taxon>
        <taxon>Eucarida</taxon>
        <taxon>Decapoda</taxon>
        <taxon>Pleocyemata</taxon>
        <taxon>Anomura</taxon>
        <taxon>Galatheoidea</taxon>
        <taxon>Porcellanidae</taxon>
        <taxon>Petrolisthes</taxon>
    </lineage>
</organism>
<dbReference type="InterPro" id="IPR017871">
    <property type="entry name" value="ABC_transporter-like_CS"/>
</dbReference>
<evidence type="ECO:0000256" key="3">
    <source>
        <dbReference type="ARBA" id="ARBA00022692"/>
    </source>
</evidence>
<feature type="transmembrane region" description="Helical" evidence="10">
    <location>
        <begin position="113"/>
        <end position="130"/>
    </location>
</feature>
<feature type="transmembrane region" description="Helical" evidence="10">
    <location>
        <begin position="981"/>
        <end position="1002"/>
    </location>
</feature>
<dbReference type="Pfam" id="PF00005">
    <property type="entry name" value="ABC_tran"/>
    <property type="match status" value="2"/>
</dbReference>
<dbReference type="GO" id="GO:0140359">
    <property type="term" value="F:ABC-type transporter activity"/>
    <property type="evidence" value="ECO:0007669"/>
    <property type="project" value="InterPro"/>
</dbReference>
<feature type="transmembrane region" description="Helical" evidence="10">
    <location>
        <begin position="886"/>
        <end position="911"/>
    </location>
</feature>
<keyword evidence="14" id="KW-1185">Reference proteome</keyword>
<feature type="domain" description="ABC transmembrane type-1" evidence="12">
    <location>
        <begin position="822"/>
        <end position="1109"/>
    </location>
</feature>
<dbReference type="GO" id="GO:0016887">
    <property type="term" value="F:ATP hydrolysis activity"/>
    <property type="evidence" value="ECO:0007669"/>
    <property type="project" value="InterPro"/>
</dbReference>
<feature type="transmembrane region" description="Helical" evidence="10">
    <location>
        <begin position="956"/>
        <end position="975"/>
    </location>
</feature>
<keyword evidence="3 10" id="KW-0812">Transmembrane</keyword>
<feature type="transmembrane region" description="Helical" evidence="10">
    <location>
        <begin position="198"/>
        <end position="217"/>
    </location>
</feature>
<feature type="domain" description="ABC transporter" evidence="11">
    <location>
        <begin position="524"/>
        <end position="748"/>
    </location>
</feature>
<dbReference type="CDD" id="cd18599">
    <property type="entry name" value="ABC_6TM_MRP5_8_9_D2"/>
    <property type="match status" value="1"/>
</dbReference>
<feature type="transmembrane region" description="Helical" evidence="10">
    <location>
        <begin position="814"/>
        <end position="836"/>
    </location>
</feature>
<dbReference type="GO" id="GO:0005524">
    <property type="term" value="F:ATP binding"/>
    <property type="evidence" value="ECO:0007669"/>
    <property type="project" value="UniProtKB-KW"/>
</dbReference>
<keyword evidence="5" id="KW-0547">Nucleotide-binding</keyword>
<evidence type="ECO:0000256" key="8">
    <source>
        <dbReference type="ARBA" id="ARBA00023136"/>
    </source>
</evidence>
<dbReference type="EMBL" id="JAWZYT010000665">
    <property type="protein sequence ID" value="KAK4320499.1"/>
    <property type="molecule type" value="Genomic_DNA"/>
</dbReference>
<feature type="transmembrane region" description="Helical" evidence="10">
    <location>
        <begin position="1074"/>
        <end position="1093"/>
    </location>
</feature>
<dbReference type="SUPFAM" id="SSF90123">
    <property type="entry name" value="ABC transporter transmembrane region"/>
    <property type="match status" value="2"/>
</dbReference>
<evidence type="ECO:0000256" key="1">
    <source>
        <dbReference type="ARBA" id="ARBA00004141"/>
    </source>
</evidence>
<dbReference type="Pfam" id="PF00664">
    <property type="entry name" value="ABC_membrane"/>
    <property type="match status" value="2"/>
</dbReference>
<feature type="transmembrane region" description="Helical" evidence="10">
    <location>
        <begin position="300"/>
        <end position="318"/>
    </location>
</feature>
<evidence type="ECO:0000313" key="13">
    <source>
        <dbReference type="EMBL" id="KAK4320499.1"/>
    </source>
</evidence>
<evidence type="ECO:0000256" key="7">
    <source>
        <dbReference type="ARBA" id="ARBA00022989"/>
    </source>
</evidence>
<dbReference type="PANTHER" id="PTHR24223:SF447">
    <property type="entry name" value="MULTIDRUG RESISTANCE-ASSOCIATED PROTEIN 5"/>
    <property type="match status" value="1"/>
</dbReference>
<evidence type="ECO:0000259" key="11">
    <source>
        <dbReference type="PROSITE" id="PS50893"/>
    </source>
</evidence>
<dbReference type="PROSITE" id="PS00211">
    <property type="entry name" value="ABC_TRANSPORTER_1"/>
    <property type="match status" value="2"/>
</dbReference>
<keyword evidence="2" id="KW-0813">Transport</keyword>
<protein>
    <submittedName>
        <fullName evidence="13">Uncharacterized protein</fullName>
    </submittedName>
</protein>
<dbReference type="FunFam" id="3.40.50.300:FF:000997">
    <property type="entry name" value="Multidrug resistance-associated protein 1"/>
    <property type="match status" value="1"/>
</dbReference>
<reference evidence="13" key="1">
    <citation type="submission" date="2023-11" db="EMBL/GenBank/DDBJ databases">
        <title>Genome assemblies of two species of porcelain crab, Petrolisthes cinctipes and Petrolisthes manimaculis (Anomura: Porcellanidae).</title>
        <authorList>
            <person name="Angst P."/>
        </authorList>
    </citation>
    <scope>NUCLEOTIDE SEQUENCE</scope>
    <source>
        <strain evidence="13">PB745_02</strain>
        <tissue evidence="13">Gill</tissue>
    </source>
</reference>
<dbReference type="InterPro" id="IPR003593">
    <property type="entry name" value="AAA+_ATPase"/>
</dbReference>
<dbReference type="FunFam" id="3.40.50.300:FF:000163">
    <property type="entry name" value="Multidrug resistance-associated protein member 4"/>
    <property type="match status" value="1"/>
</dbReference>
<dbReference type="SUPFAM" id="SSF52540">
    <property type="entry name" value="P-loop containing nucleoside triphosphate hydrolases"/>
    <property type="match status" value="2"/>
</dbReference>
<sequence>MTSKRLKDDGWFSFKYSHELKHLIPWRPNPKDKSLLPSNNAGLFSYFSLSWLTSIMFKAFKHGLNPSDLWSIQYEDSAAVNTQRLEHKWEEKKGAAIEREKNPKLWKTVFRSIRTRVLVVIALFILHSHLQVGSQVGLGLQEENSFQRDSLSQPEGISFLLTQRHLCLVIYTQQMTKPVLVLKLVLNYINTPGTDDVYAGYIVLVYGLIGLCQIAVFSTANVINTHTVAKVTGGVQGLIYNKVLKLKTGGEKLTAQVVNVCNNDMERISEAVHSSGFTISGPILLLTTICYGLYLLGPWILIGQATIIFMCFLVGIVAKAQSKVRFETVKVTDKRVTLMTEIINSIKLIKTFAWEHSFTNNINDLRTVELKRQCSAAFLQAVTETLTQNINLLAVILTLIGYTLTNNTLHPSSAFIIASLFDSMQFTLGVLPWTVRAIVEAKVSLSRIQTLLEMPEHQARMDGYLNDSTLALEIKNASFAWENVNADFTEKTNAEKKQLMVEGKNKANKKNIPNNYSHLGSTNLEPPAVEGSPNQPIHFIDTLFNIDLRVTSGKLVGVCGNIGSGKSSLLSAIAGDMNKREGRVLINGDLSLVSQRAWIYNSTLRENILVGGRLDPQRYNDIIWACSLQDDFDLLHNGDMTEVGDRGINLSGGQKQRVNVARAVYSDGDVFLLDDPLSALDTKVARHIFTNCIKGLLAQKTIILVTHTVHLLKQCDEIIVMESGRITETGTHRELMTRKGEYYSIVNRDEEDTDKEETGKDGEEEKGRRRRRRKRGGDNERELALSGEGRLTTEEMRRSGGVSWKVYRTIVQMCGGWGSASLILLSIVLFSVAKIFTSVWMKVWLDQGDGKMEERQRNKTHHNANMTEEELHGNISKNPDLWMYQMVYGLCYLCVFITGIVKSFSLPFWMLRGAGRLHSAMFDSIIRAPMRFFDTNPPGRIVNRFSRDLDDLDVRVPYFLGLLLTGLIFTAGQFILVSCIYVWFIIPLAIILALFILTDLFMNAGVRELKRLDNILRSPVTQHIVSTITGLSLIRTLKKQHLFRNRMYNYIDKHLASVLLYQQSNVWFVYRMNIISFMATLTITIICVFTKGIVSMASAGLAISSLNRVCSVLPFLMKRKADTMSRLTSVERIIEYAFEVESEAALETPYFTKPLLLNNWPSKGGIELMGVTLKYRPDLPPVLHGITASIKPAHKIGIVGRTGAGKSSLICALLRLCELDSGKILVDGVDISTVGLHTLRSNLSVIPQDPVLFQGTLRYNLDPFGEYTDLAVWEALEQAHLRDVISCQDNGLMSKVEAAGKNFSVGERQLICLARALLRSSKILMLDEATASVDQETDRVIQATIRQAFNTSTVLTIAHRLNTVAIYDKIMVLEAGQIVEFGSPVELMLRQTSVFREMMAAMGVNSVDQLKALI</sequence>
<dbReference type="PANTHER" id="PTHR24223">
    <property type="entry name" value="ATP-BINDING CASSETTE SUB-FAMILY C"/>
    <property type="match status" value="1"/>
</dbReference>
<feature type="domain" description="ABC transmembrane type-1" evidence="12">
    <location>
        <begin position="180"/>
        <end position="440"/>
    </location>
</feature>
<comment type="subcellular location">
    <subcellularLocation>
        <location evidence="1">Membrane</location>
        <topology evidence="1">Multi-pass membrane protein</topology>
    </subcellularLocation>
</comment>
<dbReference type="CDD" id="cd03250">
    <property type="entry name" value="ABCC_MRP_domain1"/>
    <property type="match status" value="1"/>
</dbReference>
<evidence type="ECO:0000256" key="10">
    <source>
        <dbReference type="SAM" id="Phobius"/>
    </source>
</evidence>
<feature type="region of interest" description="Disordered" evidence="9">
    <location>
        <begin position="749"/>
        <end position="790"/>
    </location>
</feature>
<dbReference type="SMART" id="SM00382">
    <property type="entry name" value="AAA"/>
    <property type="match status" value="2"/>
</dbReference>
<comment type="caution">
    <text evidence="13">The sequence shown here is derived from an EMBL/GenBank/DDBJ whole genome shotgun (WGS) entry which is preliminary data.</text>
</comment>
<dbReference type="PROSITE" id="PS50893">
    <property type="entry name" value="ABC_TRANSPORTER_2"/>
    <property type="match status" value="2"/>
</dbReference>
<dbReference type="FunFam" id="1.20.1560.10:FF:000013">
    <property type="entry name" value="ABC transporter C family member 2"/>
    <property type="match status" value="1"/>
</dbReference>
<evidence type="ECO:0000256" key="2">
    <source>
        <dbReference type="ARBA" id="ARBA00022448"/>
    </source>
</evidence>
<feature type="transmembrane region" description="Helical" evidence="10">
    <location>
        <begin position="275"/>
        <end position="294"/>
    </location>
</feature>
<feature type="compositionally biased region" description="Basic and acidic residues" evidence="9">
    <location>
        <begin position="756"/>
        <end position="767"/>
    </location>
</feature>
<keyword evidence="6" id="KW-0067">ATP-binding</keyword>
<dbReference type="Proteomes" id="UP001292094">
    <property type="component" value="Unassembled WGS sequence"/>
</dbReference>
<gene>
    <name evidence="13" type="ORF">Pmani_008664</name>
</gene>
<name>A0AAE1Q521_9EUCA</name>
<evidence type="ECO:0000313" key="14">
    <source>
        <dbReference type="Proteomes" id="UP001292094"/>
    </source>
</evidence>
<dbReference type="InterPro" id="IPR050173">
    <property type="entry name" value="ABC_transporter_C-like"/>
</dbReference>
<evidence type="ECO:0000259" key="12">
    <source>
        <dbReference type="PROSITE" id="PS50929"/>
    </source>
</evidence>
<keyword evidence="8 10" id="KW-0472">Membrane</keyword>
<accession>A0AAE1Q521</accession>
<dbReference type="InterPro" id="IPR003439">
    <property type="entry name" value="ABC_transporter-like_ATP-bd"/>
</dbReference>
<dbReference type="CDD" id="cd03244">
    <property type="entry name" value="ABCC_MRP_domain2"/>
    <property type="match status" value="1"/>
</dbReference>
<dbReference type="Gene3D" id="1.20.1560.10">
    <property type="entry name" value="ABC transporter type 1, transmembrane domain"/>
    <property type="match status" value="2"/>
</dbReference>
<evidence type="ECO:0000256" key="6">
    <source>
        <dbReference type="ARBA" id="ARBA00022840"/>
    </source>
</evidence>
<dbReference type="GO" id="GO:0016020">
    <property type="term" value="C:membrane"/>
    <property type="evidence" value="ECO:0007669"/>
    <property type="project" value="UniProtKB-SubCell"/>
</dbReference>
<feature type="domain" description="ABC transporter" evidence="11">
    <location>
        <begin position="1166"/>
        <end position="1400"/>
    </location>
</feature>
<evidence type="ECO:0000256" key="5">
    <source>
        <dbReference type="ARBA" id="ARBA00022741"/>
    </source>
</evidence>
<keyword evidence="7 10" id="KW-1133">Transmembrane helix</keyword>
<evidence type="ECO:0000256" key="4">
    <source>
        <dbReference type="ARBA" id="ARBA00022737"/>
    </source>
</evidence>
<dbReference type="PROSITE" id="PS50929">
    <property type="entry name" value="ABC_TM1F"/>
    <property type="match status" value="2"/>
</dbReference>
<proteinExistence type="predicted"/>
<evidence type="ECO:0000256" key="9">
    <source>
        <dbReference type="SAM" id="MobiDB-lite"/>
    </source>
</evidence>
<dbReference type="InterPro" id="IPR027417">
    <property type="entry name" value="P-loop_NTPase"/>
</dbReference>